<dbReference type="CDD" id="cd08946">
    <property type="entry name" value="SDR_e"/>
    <property type="match status" value="1"/>
</dbReference>
<name>A0A1M6JXJ1_9BRAD</name>
<evidence type="ECO:0000313" key="5">
    <source>
        <dbReference type="Proteomes" id="UP000189935"/>
    </source>
</evidence>
<dbReference type="Proteomes" id="UP000189935">
    <property type="component" value="Chromosome I"/>
</dbReference>
<comment type="similarity">
    <text evidence="2">Belongs to the NAD(P)-dependent epimerase/dehydratase family.</text>
</comment>
<dbReference type="InterPro" id="IPR001509">
    <property type="entry name" value="Epimerase_deHydtase"/>
</dbReference>
<comment type="pathway">
    <text evidence="1">Bacterial outer membrane biogenesis; LPS O-antigen biosynthesis.</text>
</comment>
<dbReference type="Gene3D" id="3.40.50.720">
    <property type="entry name" value="NAD(P)-binding Rossmann-like Domain"/>
    <property type="match status" value="1"/>
</dbReference>
<accession>A0A1M6JXJ1</accession>
<dbReference type="OrthoDB" id="7352636at2"/>
<dbReference type="InterPro" id="IPR036291">
    <property type="entry name" value="NAD(P)-bd_dom_sf"/>
</dbReference>
<dbReference type="RefSeq" id="WP_079537010.1">
    <property type="nucleotide sequence ID" value="NZ_LT670844.1"/>
</dbReference>
<gene>
    <name evidence="4" type="ORF">SAMN05444159_0806</name>
</gene>
<dbReference type="AlphaFoldDB" id="A0A1M6JXJ1"/>
<evidence type="ECO:0000256" key="1">
    <source>
        <dbReference type="ARBA" id="ARBA00005125"/>
    </source>
</evidence>
<protein>
    <submittedName>
        <fullName evidence="4">UDP-glucuronate 4-epimerase</fullName>
    </submittedName>
</protein>
<dbReference type="SUPFAM" id="SSF51735">
    <property type="entry name" value="NAD(P)-binding Rossmann-fold domains"/>
    <property type="match status" value="1"/>
</dbReference>
<organism evidence="4 5">
    <name type="scientific">Bradyrhizobium lablabi</name>
    <dbReference type="NCBI Taxonomy" id="722472"/>
    <lineage>
        <taxon>Bacteria</taxon>
        <taxon>Pseudomonadati</taxon>
        <taxon>Pseudomonadota</taxon>
        <taxon>Alphaproteobacteria</taxon>
        <taxon>Hyphomicrobiales</taxon>
        <taxon>Nitrobacteraceae</taxon>
        <taxon>Bradyrhizobium</taxon>
    </lineage>
</organism>
<dbReference type="PANTHER" id="PTHR43000">
    <property type="entry name" value="DTDP-D-GLUCOSE 4,6-DEHYDRATASE-RELATED"/>
    <property type="match status" value="1"/>
</dbReference>
<dbReference type="EMBL" id="LT670844">
    <property type="protein sequence ID" value="SHJ51363.1"/>
    <property type="molecule type" value="Genomic_DNA"/>
</dbReference>
<sequence length="334" mass="36144">MAAFVTGAAGFVGLAVTEALLMRGERVIGFDLFPVSEHAASTFAGLPGRFEQVIGDIRDAQGLKIALRQSGANCVLNLAAVTAGASREIADPVGVVRVNIEGAAATVEAAAACGIRRVLHLSSGSVYGASGRDVGLLTEDTPLRPEQLYGITKQASEAVALRLADLHRLDLSIGRLGTCFGRWEYATSARDTPSAPYQIVQAARSGIPAILPRPHPRDWFYARDAAAAVLELLYASTRRHQVYNLAAGFKWSIADFCARLQQLRVGFEWRFAQHGEQANIDYYMPYDRAAMAIDRLRGDTAFLPRYNLDEALADYLQWLGPAFDPVPRHGGTPS</sequence>
<evidence type="ECO:0000256" key="2">
    <source>
        <dbReference type="ARBA" id="ARBA00007637"/>
    </source>
</evidence>
<dbReference type="Pfam" id="PF01370">
    <property type="entry name" value="Epimerase"/>
    <property type="match status" value="1"/>
</dbReference>
<evidence type="ECO:0000313" key="4">
    <source>
        <dbReference type="EMBL" id="SHJ51363.1"/>
    </source>
</evidence>
<feature type="domain" description="NAD-dependent epimerase/dehydratase" evidence="3">
    <location>
        <begin position="4"/>
        <end position="246"/>
    </location>
</feature>
<reference evidence="4 5" key="1">
    <citation type="submission" date="2016-11" db="EMBL/GenBank/DDBJ databases">
        <authorList>
            <person name="Jaros S."/>
            <person name="Januszkiewicz K."/>
            <person name="Wedrychowicz H."/>
        </authorList>
    </citation>
    <scope>NUCLEOTIDE SEQUENCE [LARGE SCALE GENOMIC DNA]</scope>
    <source>
        <strain evidence="4 5">GAS499</strain>
    </source>
</reference>
<evidence type="ECO:0000259" key="3">
    <source>
        <dbReference type="Pfam" id="PF01370"/>
    </source>
</evidence>
<proteinExistence type="inferred from homology"/>